<name>A0A371CW81_9APHY</name>
<evidence type="ECO:0000256" key="3">
    <source>
        <dbReference type="ARBA" id="ARBA00022630"/>
    </source>
</evidence>
<reference evidence="15 16" key="1">
    <citation type="journal article" date="2018" name="Biotechnol. Biofuels">
        <title>Integrative visual omics of the white-rot fungus Polyporus brumalis exposes the biotechnological potential of its oxidative enzymes for delignifying raw plant biomass.</title>
        <authorList>
            <person name="Miyauchi S."/>
            <person name="Rancon A."/>
            <person name="Drula E."/>
            <person name="Hage H."/>
            <person name="Chaduli D."/>
            <person name="Favel A."/>
            <person name="Grisel S."/>
            <person name="Henrissat B."/>
            <person name="Herpoel-Gimbert I."/>
            <person name="Ruiz-Duenas F.J."/>
            <person name="Chevret D."/>
            <person name="Hainaut M."/>
            <person name="Lin J."/>
            <person name="Wang M."/>
            <person name="Pangilinan J."/>
            <person name="Lipzen A."/>
            <person name="Lesage-Meessen L."/>
            <person name="Navarro D."/>
            <person name="Riley R."/>
            <person name="Grigoriev I.V."/>
            <person name="Zhou S."/>
            <person name="Raouche S."/>
            <person name="Rosso M.N."/>
        </authorList>
    </citation>
    <scope>NUCLEOTIDE SEQUENCE [LARGE SCALE GENOMIC DNA]</scope>
    <source>
        <strain evidence="15 16">BRFM 1820</strain>
    </source>
</reference>
<evidence type="ECO:0000256" key="5">
    <source>
        <dbReference type="ARBA" id="ARBA00022679"/>
    </source>
</evidence>
<dbReference type="PANTHER" id="PTHR23293:SF9">
    <property type="entry name" value="FAD SYNTHASE"/>
    <property type="match status" value="1"/>
</dbReference>
<dbReference type="Pfam" id="PF01507">
    <property type="entry name" value="PAPS_reduct"/>
    <property type="match status" value="1"/>
</dbReference>
<keyword evidence="6" id="KW-0548">Nucleotidyltransferase</keyword>
<feature type="region of interest" description="Disordered" evidence="13">
    <location>
        <begin position="253"/>
        <end position="287"/>
    </location>
</feature>
<evidence type="ECO:0000256" key="7">
    <source>
        <dbReference type="ARBA" id="ARBA00022741"/>
    </source>
</evidence>
<dbReference type="InterPro" id="IPR014729">
    <property type="entry name" value="Rossmann-like_a/b/a_fold"/>
</dbReference>
<dbReference type="CDD" id="cd23948">
    <property type="entry name" value="FAD_synthase"/>
    <property type="match status" value="1"/>
</dbReference>
<evidence type="ECO:0000256" key="1">
    <source>
        <dbReference type="ARBA" id="ARBA00004726"/>
    </source>
</evidence>
<dbReference type="GO" id="GO:0003919">
    <property type="term" value="F:FMN adenylyltransferase activity"/>
    <property type="evidence" value="ECO:0007669"/>
    <property type="project" value="UniProtKB-EC"/>
</dbReference>
<sequence length="440" mass="46665">MRQVDYAAIARDVYALVGKNDPLAAPVKEALEVIDEAFETWGQEHVSLSFNGGKDCTVLLHLVAASIGRRTPASSSSSPPKPLAAVYIPVPSPFPQLERFIDEAASAYNLDLFHCPPPDDPLPVESVPTPGAAAAPWLERARHVKGGEGMRLALEMYKERFPQVEAILIGTRRSDPHGAKLGFRNPTDPGWPRFVRVNPIINWSYADVWAYLKRFDVPYCNLYDEGYTSLGSTYNTFPNPALRAHSPCTCGKASYPPSSSIPNPTASAGPSKPNGGPKLNGVSTSKMQPLPDNFVMLNGNPAAFCVGDPTPTSPGEPSPLPHRSMLVDLTREPGQLCEGEAHPSAVSLPPSPQPPAAAFAGANGHAHGDVHACDGVGKLEVLHRSAEMCQGEPNAREGDGDGDGGKGECTCAPKFRPAYELGDGSLERAGRASGVVPPSA</sequence>
<evidence type="ECO:0000256" key="6">
    <source>
        <dbReference type="ARBA" id="ARBA00022695"/>
    </source>
</evidence>
<evidence type="ECO:0000256" key="9">
    <source>
        <dbReference type="ARBA" id="ARBA00022840"/>
    </source>
</evidence>
<keyword evidence="3" id="KW-0285">Flavoprotein</keyword>
<dbReference type="EMBL" id="KZ857448">
    <property type="protein sequence ID" value="RDX44535.1"/>
    <property type="molecule type" value="Genomic_DNA"/>
</dbReference>
<dbReference type="Gene3D" id="3.40.50.620">
    <property type="entry name" value="HUPs"/>
    <property type="match status" value="1"/>
</dbReference>
<feature type="compositionally biased region" description="Polar residues" evidence="13">
    <location>
        <begin position="256"/>
        <end position="268"/>
    </location>
</feature>
<dbReference type="OrthoDB" id="270728at2759"/>
<evidence type="ECO:0000256" key="10">
    <source>
        <dbReference type="ARBA" id="ARBA00031145"/>
    </source>
</evidence>
<feature type="region of interest" description="Disordered" evidence="13">
    <location>
        <begin position="390"/>
        <end position="440"/>
    </location>
</feature>
<dbReference type="InterPro" id="IPR002500">
    <property type="entry name" value="PAPS_reduct_dom"/>
</dbReference>
<dbReference type="GO" id="GO:0006747">
    <property type="term" value="P:FAD biosynthetic process"/>
    <property type="evidence" value="ECO:0007669"/>
    <property type="project" value="TreeGrafter"/>
</dbReference>
<keyword evidence="4" id="KW-0288">FMN</keyword>
<proteinExistence type="predicted"/>
<dbReference type="STRING" id="139420.A0A371CW81"/>
<keyword evidence="7" id="KW-0547">Nucleotide-binding</keyword>
<accession>A0A371CW81</accession>
<evidence type="ECO:0000313" key="15">
    <source>
        <dbReference type="EMBL" id="RDX44535.1"/>
    </source>
</evidence>
<dbReference type="Proteomes" id="UP000256964">
    <property type="component" value="Unassembled WGS sequence"/>
</dbReference>
<keyword evidence="16" id="KW-1185">Reference proteome</keyword>
<evidence type="ECO:0000259" key="14">
    <source>
        <dbReference type="Pfam" id="PF01507"/>
    </source>
</evidence>
<evidence type="ECO:0000256" key="12">
    <source>
        <dbReference type="ARBA" id="ARBA00049494"/>
    </source>
</evidence>
<dbReference type="AlphaFoldDB" id="A0A371CW81"/>
<feature type="compositionally biased region" description="Basic and acidic residues" evidence="13">
    <location>
        <begin position="394"/>
        <end position="406"/>
    </location>
</feature>
<dbReference type="EC" id="2.7.7.2" evidence="2"/>
<evidence type="ECO:0000313" key="16">
    <source>
        <dbReference type="Proteomes" id="UP000256964"/>
    </source>
</evidence>
<comment type="pathway">
    <text evidence="1">Cofactor biosynthesis; FAD biosynthesis; FAD from FMN: step 1/1.</text>
</comment>
<evidence type="ECO:0000256" key="11">
    <source>
        <dbReference type="ARBA" id="ARBA00031871"/>
    </source>
</evidence>
<keyword evidence="5" id="KW-0808">Transferase</keyword>
<gene>
    <name evidence="15" type="ORF">OH76DRAFT_1408945</name>
</gene>
<comment type="catalytic activity">
    <reaction evidence="12">
        <text>FMN + ATP + H(+) = FAD + diphosphate</text>
        <dbReference type="Rhea" id="RHEA:17237"/>
        <dbReference type="ChEBI" id="CHEBI:15378"/>
        <dbReference type="ChEBI" id="CHEBI:30616"/>
        <dbReference type="ChEBI" id="CHEBI:33019"/>
        <dbReference type="ChEBI" id="CHEBI:57692"/>
        <dbReference type="ChEBI" id="CHEBI:58210"/>
        <dbReference type="EC" id="2.7.7.2"/>
    </reaction>
</comment>
<feature type="domain" description="Phosphoadenosine phosphosulphate reductase" evidence="14">
    <location>
        <begin position="46"/>
        <end position="236"/>
    </location>
</feature>
<dbReference type="SUPFAM" id="SSF52402">
    <property type="entry name" value="Adenine nucleotide alpha hydrolases-like"/>
    <property type="match status" value="1"/>
</dbReference>
<keyword evidence="9" id="KW-0067">ATP-binding</keyword>
<evidence type="ECO:0000256" key="2">
    <source>
        <dbReference type="ARBA" id="ARBA00012393"/>
    </source>
</evidence>
<keyword evidence="8" id="KW-0274">FAD</keyword>
<organism evidence="15 16">
    <name type="scientific">Lentinus brumalis</name>
    <dbReference type="NCBI Taxonomy" id="2498619"/>
    <lineage>
        <taxon>Eukaryota</taxon>
        <taxon>Fungi</taxon>
        <taxon>Dikarya</taxon>
        <taxon>Basidiomycota</taxon>
        <taxon>Agaricomycotina</taxon>
        <taxon>Agaricomycetes</taxon>
        <taxon>Polyporales</taxon>
        <taxon>Polyporaceae</taxon>
        <taxon>Lentinus</taxon>
    </lineage>
</organism>
<evidence type="ECO:0000256" key="13">
    <source>
        <dbReference type="SAM" id="MobiDB-lite"/>
    </source>
</evidence>
<evidence type="ECO:0000256" key="4">
    <source>
        <dbReference type="ARBA" id="ARBA00022643"/>
    </source>
</evidence>
<dbReference type="GO" id="GO:0005524">
    <property type="term" value="F:ATP binding"/>
    <property type="evidence" value="ECO:0007669"/>
    <property type="project" value="UniProtKB-KW"/>
</dbReference>
<dbReference type="PANTHER" id="PTHR23293">
    <property type="entry name" value="FAD SYNTHETASE-RELATED FMN ADENYLYLTRANSFERASE"/>
    <property type="match status" value="1"/>
</dbReference>
<protein>
    <recommendedName>
        <fullName evidence="2">FAD synthase</fullName>
        <ecNumber evidence="2">2.7.7.2</ecNumber>
    </recommendedName>
    <alternativeName>
        <fullName evidence="10">FAD pyrophosphorylase</fullName>
    </alternativeName>
    <alternativeName>
        <fullName evidence="11">FMN adenylyltransferase</fullName>
    </alternativeName>
</protein>
<evidence type="ECO:0000256" key="8">
    <source>
        <dbReference type="ARBA" id="ARBA00022827"/>
    </source>
</evidence>